<evidence type="ECO:0000256" key="2">
    <source>
        <dbReference type="ARBA" id="ARBA00022840"/>
    </source>
</evidence>
<keyword evidence="6" id="KW-0732">Signal</keyword>
<evidence type="ECO:0000256" key="6">
    <source>
        <dbReference type="SAM" id="SignalP"/>
    </source>
</evidence>
<feature type="compositionally biased region" description="Polar residues" evidence="4">
    <location>
        <begin position="458"/>
        <end position="469"/>
    </location>
</feature>
<dbReference type="AlphaFoldDB" id="A0AAN8UX25"/>
<evidence type="ECO:0000259" key="7">
    <source>
        <dbReference type="PROSITE" id="PS50026"/>
    </source>
</evidence>
<dbReference type="EMBL" id="JBAMMX010000018">
    <property type="protein sequence ID" value="KAK6923465.1"/>
    <property type="molecule type" value="Genomic_DNA"/>
</dbReference>
<keyword evidence="3" id="KW-0245">EGF-like domain</keyword>
<keyword evidence="1" id="KW-0547">Nucleotide-binding</keyword>
<keyword evidence="3" id="KW-1015">Disulfide bond</keyword>
<dbReference type="PROSITE" id="PS50026">
    <property type="entry name" value="EGF_3"/>
    <property type="match status" value="1"/>
</dbReference>
<sequence>MTIELLGQRIFFLIWLILFIPSIEAHNFSCLPRCGSRSPVNYPFGFSEGCKIKLNCNEEGDIKIGEFQVRNITEENILINIPTNCSRPIETIRALFNSNHFFPTSQNSLLLQECNSSLGGCLIQPSLLEKRFSLLSCNSSSKNENISCYSSDQNYSTFLGFESLIRTGCRFLFSSVVVDEAAVTLDLQTLQLGWWLSGQCGDQCHPNANCTDFQTSNGSFGFRCQCKEGFQGDGFIDGHGCQKISGCNASKYVPGQCEETVGIGLLIGGIIAGASAMAGLAAICYFIRKRSRSLKSRSSNASIPFYPYKEIERATDSFSEKHRLGTGAYGTIVDPFLEPHRDAWTFSSVHKVAELAFRCLAFHKDMRPSMREVADELEHIRLSGWAPLDENICIASSVGSVCSSPYSESEKSFGGVSAKKASIGSRRVIVPKWVTDSLSQMEDVKENSPVSVQDPWLSEQSSPSTNSLL</sequence>
<keyword evidence="5" id="KW-1133">Transmembrane helix</keyword>
<reference evidence="8 9" key="1">
    <citation type="submission" date="2023-12" db="EMBL/GenBank/DDBJ databases">
        <title>A high-quality genome assembly for Dillenia turbinata (Dilleniales).</title>
        <authorList>
            <person name="Chanderbali A."/>
        </authorList>
    </citation>
    <scope>NUCLEOTIDE SEQUENCE [LARGE SCALE GENOMIC DNA]</scope>
    <source>
        <strain evidence="8">LSX21</strain>
        <tissue evidence="8">Leaf</tissue>
    </source>
</reference>
<accession>A0AAN8UX25</accession>
<dbReference type="Proteomes" id="UP001370490">
    <property type="component" value="Unassembled WGS sequence"/>
</dbReference>
<evidence type="ECO:0000256" key="5">
    <source>
        <dbReference type="SAM" id="Phobius"/>
    </source>
</evidence>
<evidence type="ECO:0000256" key="3">
    <source>
        <dbReference type="PROSITE-ProRule" id="PRU00076"/>
    </source>
</evidence>
<dbReference type="GO" id="GO:0016301">
    <property type="term" value="F:kinase activity"/>
    <property type="evidence" value="ECO:0007669"/>
    <property type="project" value="TreeGrafter"/>
</dbReference>
<feature type="region of interest" description="Disordered" evidence="4">
    <location>
        <begin position="442"/>
        <end position="469"/>
    </location>
</feature>
<keyword evidence="2" id="KW-0067">ATP-binding</keyword>
<name>A0AAN8UX25_9MAGN</name>
<proteinExistence type="predicted"/>
<evidence type="ECO:0000256" key="1">
    <source>
        <dbReference type="ARBA" id="ARBA00022741"/>
    </source>
</evidence>
<feature type="non-terminal residue" evidence="8">
    <location>
        <position position="469"/>
    </location>
</feature>
<evidence type="ECO:0000313" key="8">
    <source>
        <dbReference type="EMBL" id="KAK6923465.1"/>
    </source>
</evidence>
<keyword evidence="5" id="KW-0812">Transmembrane</keyword>
<comment type="caution">
    <text evidence="3">Lacks conserved residue(s) required for the propagation of feature annotation.</text>
</comment>
<organism evidence="8 9">
    <name type="scientific">Dillenia turbinata</name>
    <dbReference type="NCBI Taxonomy" id="194707"/>
    <lineage>
        <taxon>Eukaryota</taxon>
        <taxon>Viridiplantae</taxon>
        <taxon>Streptophyta</taxon>
        <taxon>Embryophyta</taxon>
        <taxon>Tracheophyta</taxon>
        <taxon>Spermatophyta</taxon>
        <taxon>Magnoliopsida</taxon>
        <taxon>eudicotyledons</taxon>
        <taxon>Gunneridae</taxon>
        <taxon>Pentapetalae</taxon>
        <taxon>Dilleniales</taxon>
        <taxon>Dilleniaceae</taxon>
        <taxon>Dillenia</taxon>
    </lineage>
</organism>
<feature type="transmembrane region" description="Helical" evidence="5">
    <location>
        <begin position="261"/>
        <end position="287"/>
    </location>
</feature>
<dbReference type="PANTHER" id="PTHR46008:SF62">
    <property type="entry name" value="PROTEIN KINASE DOMAIN-CONTAINING PROTEIN"/>
    <property type="match status" value="1"/>
</dbReference>
<keyword evidence="5" id="KW-0472">Membrane</keyword>
<feature type="chain" id="PRO_5042951107" description="EGF-like domain-containing protein" evidence="6">
    <location>
        <begin position="26"/>
        <end position="469"/>
    </location>
</feature>
<dbReference type="InterPro" id="IPR000742">
    <property type="entry name" value="EGF"/>
</dbReference>
<dbReference type="GO" id="GO:0005524">
    <property type="term" value="F:ATP binding"/>
    <property type="evidence" value="ECO:0007669"/>
    <property type="project" value="UniProtKB-KW"/>
</dbReference>
<protein>
    <recommendedName>
        <fullName evidence="7">EGF-like domain-containing protein</fullName>
    </recommendedName>
</protein>
<feature type="disulfide bond" evidence="3">
    <location>
        <begin position="200"/>
        <end position="210"/>
    </location>
</feature>
<evidence type="ECO:0000313" key="9">
    <source>
        <dbReference type="Proteomes" id="UP001370490"/>
    </source>
</evidence>
<keyword evidence="9" id="KW-1185">Reference proteome</keyword>
<dbReference type="PANTHER" id="PTHR46008">
    <property type="entry name" value="LEAF RUST 10 DISEASE-RESISTANCE LOCUS RECEPTOR-LIKE PROTEIN KINASE-LIKE 1.4"/>
    <property type="match status" value="1"/>
</dbReference>
<comment type="caution">
    <text evidence="8">The sequence shown here is derived from an EMBL/GenBank/DDBJ whole genome shotgun (WGS) entry which is preliminary data.</text>
</comment>
<feature type="signal peptide" evidence="6">
    <location>
        <begin position="1"/>
        <end position="25"/>
    </location>
</feature>
<dbReference type="Gene3D" id="2.10.25.10">
    <property type="entry name" value="Laminin"/>
    <property type="match status" value="1"/>
</dbReference>
<feature type="domain" description="EGF-like" evidence="7">
    <location>
        <begin position="196"/>
        <end position="236"/>
    </location>
</feature>
<evidence type="ECO:0000256" key="4">
    <source>
        <dbReference type="SAM" id="MobiDB-lite"/>
    </source>
</evidence>
<gene>
    <name evidence="8" type="ORF">RJ641_011769</name>
</gene>